<dbReference type="GO" id="GO:0016746">
    <property type="term" value="F:acyltransferase activity"/>
    <property type="evidence" value="ECO:0007669"/>
    <property type="project" value="UniProtKB-KW"/>
</dbReference>
<dbReference type="EMBL" id="CM031831">
    <property type="protein sequence ID" value="KAG6704645.1"/>
    <property type="molecule type" value="Genomic_DNA"/>
</dbReference>
<evidence type="ECO:0000256" key="1">
    <source>
        <dbReference type="ARBA" id="ARBA00009861"/>
    </source>
</evidence>
<accession>A0A922JEG2</accession>
<proteinExistence type="inferred from homology"/>
<organism evidence="4 5">
    <name type="scientific">Carya illinoinensis</name>
    <name type="common">Pecan</name>
    <dbReference type="NCBI Taxonomy" id="32201"/>
    <lineage>
        <taxon>Eukaryota</taxon>
        <taxon>Viridiplantae</taxon>
        <taxon>Streptophyta</taxon>
        <taxon>Embryophyta</taxon>
        <taxon>Tracheophyta</taxon>
        <taxon>Spermatophyta</taxon>
        <taxon>Magnoliopsida</taxon>
        <taxon>eudicotyledons</taxon>
        <taxon>Gunneridae</taxon>
        <taxon>Pentapetalae</taxon>
        <taxon>rosids</taxon>
        <taxon>fabids</taxon>
        <taxon>Fagales</taxon>
        <taxon>Juglandaceae</taxon>
        <taxon>Carya</taxon>
    </lineage>
</organism>
<evidence type="ECO:0000313" key="4">
    <source>
        <dbReference type="EMBL" id="KAG6704645.1"/>
    </source>
</evidence>
<protein>
    <submittedName>
        <fullName evidence="4">Uncharacterized protein</fullName>
    </submittedName>
</protein>
<name>A0A922JEG2_CARIL</name>
<gene>
    <name evidence="4" type="ORF">I3842_07G142400</name>
</gene>
<reference evidence="4" key="1">
    <citation type="submission" date="2021-01" db="EMBL/GenBank/DDBJ databases">
        <authorList>
            <person name="Lovell J.T."/>
            <person name="Bentley N."/>
            <person name="Bhattarai G."/>
            <person name="Jenkins J.W."/>
            <person name="Sreedasyam A."/>
            <person name="Alarcon Y."/>
            <person name="Bock C."/>
            <person name="Boston L."/>
            <person name="Carlson J."/>
            <person name="Cervantes K."/>
            <person name="Clermont K."/>
            <person name="Krom N."/>
            <person name="Kubenka K."/>
            <person name="Mamidi S."/>
            <person name="Mattison C."/>
            <person name="Monteros M."/>
            <person name="Pisani C."/>
            <person name="Plott C."/>
            <person name="Rajasekar S."/>
            <person name="Rhein H.S."/>
            <person name="Rohla C."/>
            <person name="Song M."/>
            <person name="Hilaire R.S."/>
            <person name="Shu S."/>
            <person name="Wells L."/>
            <person name="Wang X."/>
            <person name="Webber J."/>
            <person name="Heerema R.J."/>
            <person name="Klein P."/>
            <person name="Conner P."/>
            <person name="Grauke L."/>
            <person name="Grimwood J."/>
            <person name="Schmutz J."/>
            <person name="Randall J.J."/>
        </authorList>
    </citation>
    <scope>NUCLEOTIDE SEQUENCE</scope>
    <source>
        <tissue evidence="4">Leaf</tissue>
    </source>
</reference>
<evidence type="ECO:0000256" key="3">
    <source>
        <dbReference type="ARBA" id="ARBA00023315"/>
    </source>
</evidence>
<dbReference type="Pfam" id="PF02458">
    <property type="entry name" value="Transferase"/>
    <property type="match status" value="1"/>
</dbReference>
<evidence type="ECO:0000256" key="2">
    <source>
        <dbReference type="ARBA" id="ARBA00022679"/>
    </source>
</evidence>
<evidence type="ECO:0000313" key="5">
    <source>
        <dbReference type="Proteomes" id="UP000811246"/>
    </source>
</evidence>
<keyword evidence="3" id="KW-0012">Acyltransferase</keyword>
<keyword evidence="2" id="KW-0808">Transferase</keyword>
<dbReference type="PANTHER" id="PTHR31623">
    <property type="entry name" value="F21J9.9"/>
    <property type="match status" value="1"/>
</dbReference>
<comment type="similarity">
    <text evidence="1">Belongs to the plant acyltransferase family.</text>
</comment>
<comment type="caution">
    <text evidence="4">The sequence shown here is derived from an EMBL/GenBank/DDBJ whole genome shotgun (WGS) entry which is preliminary data.</text>
</comment>
<sequence length="463" mass="51068">MEVEIVSKTCIKPSSPTPPNQRIHKLSFLDQFSPSSYIPLILFYPVNQSAGSYDVADIVSRRSQLLKQSLSETLTRFYPFAGKIKDNLSLDCNDEGVYYSEARVQSRLEECLHKPDLLSFQELILQYTISKEPSAGDHVVTIQVTSFACGGVAIGVYVCHVIADGTTLSVFLKDWAATASKAACELAVYPKFDIAPSIFVQNNAYPKEGKVMALFGPFFKSGKSTLKRIVFDASAITSLKAKATSSSLQNPTRVEVVSALLWKCIMAAFRAKSGVERPTLILHAVNFRRRVSSPLALTQFLAGNLFWIADALCSDKEPELPQLVSKLREAIMKIDGDFVKSIQAGDGGFLTACELVKAKTREFSDHVARPNCGMDFIGVSSWCNFGIYDIDFGWGKPKWASFVGSTRSDAEHVFLNMINLMDTRSAGGIEAWVRLDKEDMAILGEDKELLSFASLDPTPIFIN</sequence>
<dbReference type="Proteomes" id="UP000811246">
    <property type="component" value="Chromosome 7"/>
</dbReference>
<dbReference type="AlphaFoldDB" id="A0A922JEG2"/>
<dbReference type="PANTHER" id="PTHR31623:SF33">
    <property type="entry name" value="STEMMADENINE O-ACETYLTRANSFERASE-LIKE"/>
    <property type="match status" value="1"/>
</dbReference>